<reference evidence="1 2" key="1">
    <citation type="submission" date="2023-04" db="EMBL/GenBank/DDBJ databases">
        <title>Spirochaete genome identified in red abalone sample constitutes a novel genus.</title>
        <authorList>
            <person name="Sharma S.P."/>
            <person name="Purcell C.M."/>
            <person name="Hyde J.R."/>
            <person name="Severin A.J."/>
        </authorList>
    </citation>
    <scope>NUCLEOTIDE SEQUENCE [LARGE SCALE GENOMIC DNA]</scope>
    <source>
        <strain evidence="1 2">SP-2023</strain>
    </source>
</reference>
<keyword evidence="2" id="KW-1185">Reference proteome</keyword>
<accession>A0ABY8MIA3</accession>
<dbReference type="EMBL" id="CP123443">
    <property type="protein sequence ID" value="WGK69755.1"/>
    <property type="molecule type" value="Genomic_DNA"/>
</dbReference>
<gene>
    <name evidence="1" type="ORF">P0082_02510</name>
</gene>
<organism evidence="1 2">
    <name type="scientific">Candidatus Haliotispira prima</name>
    <dbReference type="NCBI Taxonomy" id="3034016"/>
    <lineage>
        <taxon>Bacteria</taxon>
        <taxon>Pseudomonadati</taxon>
        <taxon>Spirochaetota</taxon>
        <taxon>Spirochaetia</taxon>
        <taxon>Spirochaetales</taxon>
        <taxon>Spirochaetaceae</taxon>
        <taxon>Candidatus Haliotispira</taxon>
    </lineage>
</organism>
<evidence type="ECO:0008006" key="3">
    <source>
        <dbReference type="Google" id="ProtNLM"/>
    </source>
</evidence>
<dbReference type="Proteomes" id="UP001228690">
    <property type="component" value="Chromosome"/>
</dbReference>
<dbReference type="RefSeq" id="WP_326927941.1">
    <property type="nucleotide sequence ID" value="NZ_CP123443.1"/>
</dbReference>
<sequence length="277" mass="30539">MAWVSMREGLVQFDNGTQGTRTIGAIVSRETTAPAYNSVKDLPGFYTRTTKADGIARTVYLSMTDEMTTAKFNTSVTVSVDGRAAGFVSAVDSAPEILHPNTKYYTHFYEIAGTIGTSVEKLEFTTEDFPIAFPTSRGTYSNIFDQIMTATSPSPAIEYKSSETYLVPLRMHYLHTSGGPYSTTDGILVSEWPEASKLTRPFGNIVPETRLLYDLYNITTSGPGTSVALWDGLLKSVFNRPPQTNGRPTDTPLRMNHSFGGDPFVFFDRVKMVLVTE</sequence>
<evidence type="ECO:0000313" key="1">
    <source>
        <dbReference type="EMBL" id="WGK69755.1"/>
    </source>
</evidence>
<evidence type="ECO:0000313" key="2">
    <source>
        <dbReference type="Proteomes" id="UP001228690"/>
    </source>
</evidence>
<protein>
    <recommendedName>
        <fullName evidence="3">Virion structural protein</fullName>
    </recommendedName>
</protein>
<proteinExistence type="predicted"/>
<name>A0ABY8MIA3_9SPIO</name>